<proteinExistence type="predicted"/>
<dbReference type="PROSITE" id="PS50158">
    <property type="entry name" value="ZF_CCHC"/>
    <property type="match status" value="1"/>
</dbReference>
<dbReference type="EMBL" id="OX597835">
    <property type="protein sequence ID" value="CAI9738850.1"/>
    <property type="molecule type" value="Genomic_DNA"/>
</dbReference>
<feature type="region of interest" description="Disordered" evidence="2">
    <location>
        <begin position="418"/>
        <end position="443"/>
    </location>
</feature>
<feature type="compositionally biased region" description="Basic and acidic residues" evidence="2">
    <location>
        <begin position="297"/>
        <end position="322"/>
    </location>
</feature>
<protein>
    <submittedName>
        <fullName evidence="4">EPM2A-interacting 1-like</fullName>
    </submittedName>
</protein>
<feature type="compositionally biased region" description="Polar residues" evidence="2">
    <location>
        <begin position="32"/>
        <end position="41"/>
    </location>
</feature>
<dbReference type="InterPro" id="IPR001878">
    <property type="entry name" value="Znf_CCHC"/>
</dbReference>
<dbReference type="GO" id="GO:0008270">
    <property type="term" value="F:zinc ion binding"/>
    <property type="evidence" value="ECO:0007669"/>
    <property type="project" value="UniProtKB-KW"/>
</dbReference>
<reference evidence="4" key="1">
    <citation type="submission" date="2023-08" db="EMBL/GenBank/DDBJ databases">
        <authorList>
            <person name="Alioto T."/>
            <person name="Alioto T."/>
            <person name="Gomez Garrido J."/>
        </authorList>
    </citation>
    <scope>NUCLEOTIDE SEQUENCE</scope>
</reference>
<evidence type="ECO:0000313" key="4">
    <source>
        <dbReference type="EMBL" id="CAI9738850.1"/>
    </source>
</evidence>
<dbReference type="AlphaFoldDB" id="A0AA36BQR9"/>
<gene>
    <name evidence="4" type="ORF">OCTVUL_1B027844</name>
</gene>
<sequence length="443" mass="51002">MSLEGSECKLEGKFEMDFPITYSPISGDEESQTSGERSTPAVTPEKESAVTPEQKAPTKKFAEVVGRKQKDIDIENLEKYEDLLKKEGNEIAVKKDMEKKEEIEKKRIIYKTYSTTTKSIQKVEECKIEECLKTIRKDITYINRGRRFGTVEVRFRTEEIAKKLSTEPQKAGNLVLLPLYKGRRTSKIVMRNIPPEADASCLVAAVMLGLKEKINILQATVEEEGFWQGQIITMAIQAEAQTLEEIPEVLRLDEEERVLVFVEGRKPRCFGCGKKGHVRAECQPKPQAEEPSEKEETEEKKETKEVEKAAEKEKENEKEEGWSKVTKKKRKTETTPQEEENLKKRKEVTSSFMAIKATNNRLVNVLAAMAKVERVRKMKDFIIYKIGRKDYRRIKSEFFHDVGPLRLDMSPYLYEGLRRTPPRAKEKKNEEEGETAEKAKLPI</sequence>
<keyword evidence="5" id="KW-1185">Reference proteome</keyword>
<dbReference type="Proteomes" id="UP001162480">
    <property type="component" value="Chromosome 22"/>
</dbReference>
<evidence type="ECO:0000256" key="1">
    <source>
        <dbReference type="PROSITE-ProRule" id="PRU00047"/>
    </source>
</evidence>
<dbReference type="GO" id="GO:0003676">
    <property type="term" value="F:nucleic acid binding"/>
    <property type="evidence" value="ECO:0007669"/>
    <property type="project" value="InterPro"/>
</dbReference>
<accession>A0AA36BQR9</accession>
<keyword evidence="1" id="KW-0862">Zinc</keyword>
<feature type="compositionally biased region" description="Basic and acidic residues" evidence="2">
    <location>
        <begin position="423"/>
        <end position="443"/>
    </location>
</feature>
<feature type="domain" description="CCHC-type" evidence="3">
    <location>
        <begin position="268"/>
        <end position="282"/>
    </location>
</feature>
<evidence type="ECO:0000256" key="2">
    <source>
        <dbReference type="SAM" id="MobiDB-lite"/>
    </source>
</evidence>
<keyword evidence="1" id="KW-0863">Zinc-finger</keyword>
<keyword evidence="1" id="KW-0479">Metal-binding</keyword>
<feature type="region of interest" description="Disordered" evidence="2">
    <location>
        <begin position="19"/>
        <end position="62"/>
    </location>
</feature>
<name>A0AA36BQR9_OCTVU</name>
<evidence type="ECO:0000259" key="3">
    <source>
        <dbReference type="PROSITE" id="PS50158"/>
    </source>
</evidence>
<organism evidence="4 5">
    <name type="scientific">Octopus vulgaris</name>
    <name type="common">Common octopus</name>
    <dbReference type="NCBI Taxonomy" id="6645"/>
    <lineage>
        <taxon>Eukaryota</taxon>
        <taxon>Metazoa</taxon>
        <taxon>Spiralia</taxon>
        <taxon>Lophotrochozoa</taxon>
        <taxon>Mollusca</taxon>
        <taxon>Cephalopoda</taxon>
        <taxon>Coleoidea</taxon>
        <taxon>Octopodiformes</taxon>
        <taxon>Octopoda</taxon>
        <taxon>Incirrata</taxon>
        <taxon>Octopodidae</taxon>
        <taxon>Octopus</taxon>
    </lineage>
</organism>
<evidence type="ECO:0000313" key="5">
    <source>
        <dbReference type="Proteomes" id="UP001162480"/>
    </source>
</evidence>
<feature type="region of interest" description="Disordered" evidence="2">
    <location>
        <begin position="276"/>
        <end position="345"/>
    </location>
</feature>